<evidence type="ECO:0000259" key="2">
    <source>
        <dbReference type="PROSITE" id="PS50943"/>
    </source>
</evidence>
<dbReference type="InterPro" id="IPR001387">
    <property type="entry name" value="Cro/C1-type_HTH"/>
</dbReference>
<dbReference type="SUPFAM" id="SSF47413">
    <property type="entry name" value="lambda repressor-like DNA-binding domains"/>
    <property type="match status" value="1"/>
</dbReference>
<dbReference type="GO" id="GO:0003677">
    <property type="term" value="F:DNA binding"/>
    <property type="evidence" value="ECO:0007669"/>
    <property type="project" value="UniProtKB-KW"/>
</dbReference>
<proteinExistence type="predicted"/>
<evidence type="ECO:0000256" key="1">
    <source>
        <dbReference type="ARBA" id="ARBA00023125"/>
    </source>
</evidence>
<evidence type="ECO:0000313" key="4">
    <source>
        <dbReference type="Proteomes" id="UP000249377"/>
    </source>
</evidence>
<gene>
    <name evidence="3" type="ORF">DPQ25_13495</name>
</gene>
<dbReference type="Proteomes" id="UP000249377">
    <property type="component" value="Unassembled WGS sequence"/>
</dbReference>
<accession>A0A328UD80</accession>
<dbReference type="PROSITE" id="PS50943">
    <property type="entry name" value="HTH_CROC1"/>
    <property type="match status" value="1"/>
</dbReference>
<evidence type="ECO:0000313" key="3">
    <source>
        <dbReference type="EMBL" id="RAQ22151.1"/>
    </source>
</evidence>
<dbReference type="Pfam" id="PF01381">
    <property type="entry name" value="HTH_3"/>
    <property type="match status" value="1"/>
</dbReference>
<protein>
    <submittedName>
        <fullName evidence="3">XRE family transcriptional regulator</fullName>
    </submittedName>
</protein>
<dbReference type="CDD" id="cd00093">
    <property type="entry name" value="HTH_XRE"/>
    <property type="match status" value="1"/>
</dbReference>
<name>A0A328UD80_9FIRM</name>
<comment type="caution">
    <text evidence="3">The sequence shown here is derived from an EMBL/GenBank/DDBJ whole genome shotgun (WGS) entry which is preliminary data.</text>
</comment>
<dbReference type="PANTHER" id="PTHR46558">
    <property type="entry name" value="TRACRIPTIONAL REGULATORY PROTEIN-RELATED-RELATED"/>
    <property type="match status" value="1"/>
</dbReference>
<dbReference type="PANTHER" id="PTHR46558:SF14">
    <property type="entry name" value="HTH-TYPE TRANSCRIPTIONAL REGULATOR ANSR"/>
    <property type="match status" value="1"/>
</dbReference>
<keyword evidence="4" id="KW-1185">Reference proteome</keyword>
<dbReference type="Gene3D" id="1.10.260.40">
    <property type="entry name" value="lambda repressor-like DNA-binding domains"/>
    <property type="match status" value="1"/>
</dbReference>
<dbReference type="EMBL" id="QLYR01000015">
    <property type="protein sequence ID" value="RAQ22151.1"/>
    <property type="molecule type" value="Genomic_DNA"/>
</dbReference>
<dbReference type="AlphaFoldDB" id="A0A328UD80"/>
<dbReference type="InterPro" id="IPR010982">
    <property type="entry name" value="Lambda_DNA-bd_dom_sf"/>
</dbReference>
<organism evidence="3 4">
    <name type="scientific">Hydrogeniiclostridium mannosilyticum</name>
    <dbReference type="NCBI Taxonomy" id="2764322"/>
    <lineage>
        <taxon>Bacteria</taxon>
        <taxon>Bacillati</taxon>
        <taxon>Bacillota</taxon>
        <taxon>Clostridia</taxon>
        <taxon>Eubacteriales</taxon>
        <taxon>Acutalibacteraceae</taxon>
        <taxon>Hydrogeniiclostridium</taxon>
    </lineage>
</organism>
<feature type="domain" description="HTH cro/C1-type" evidence="2">
    <location>
        <begin position="15"/>
        <end position="69"/>
    </location>
</feature>
<sequence length="129" mass="14827">MGCGILSDFKINERLRELRVKSGYTQQQVADFLNCSRSTYTYYETGKSMPDVPTTVTLAKIFNISVAELLADETDIHNVADSGYVYARKKNASHIYDLDRDEMSLVGYYRAGNYQTRKKIMEFVKQIDK</sequence>
<keyword evidence="1" id="KW-0238">DNA-binding</keyword>
<reference evidence="3 4" key="1">
    <citation type="submission" date="2018-06" db="EMBL/GenBank/DDBJ databases">
        <title>Noncontiguous genome sequence of Ruminococcaceae bacterium ASD2818.</title>
        <authorList>
            <person name="Chaplin A.V."/>
            <person name="Sokolova S.R."/>
            <person name="Kochetkova T.O."/>
            <person name="Goltsov A.Y."/>
            <person name="Trofimov D.Y."/>
            <person name="Efimov B.A."/>
        </authorList>
    </citation>
    <scope>NUCLEOTIDE SEQUENCE [LARGE SCALE GENOMIC DNA]</scope>
    <source>
        <strain evidence="3 4">ASD2818</strain>
    </source>
</reference>
<dbReference type="SMART" id="SM00530">
    <property type="entry name" value="HTH_XRE"/>
    <property type="match status" value="1"/>
</dbReference>